<name>A0ABY2QGE5_9SPHN</name>
<sequence>MSIADPVRAPGRITAIDGVRGFAVLGILLLNIVAFAMPSYAYVDPTVYGGSTGANWWAWALAFILADGKMRGLFTMLFGASTLLIADRALRSGRSPARIHYARMATLFAIGMVHAYLIWPGDILVLYALCGALVFVARDWPLPRMFAIATLLIAAPLVSGIIDHAAAEHFRALALSPRASPAILAEWAHYQAEMDSLRATVPAELAAFRGDWQQVTAMRATLAWQAQRQIFPDLAAETTGLMLLGMALFRSGFFTGDWPARWTRAVLLIGYGLCLPAYVALALWISASNFDPIVLMLAEPLHLVLLRPAMALAHAILIMALITRIPTAWLPIRLTAAGRMAFTNYLATSIICTLLFYGYGLGWFGYLQRWQLYPVVAAIWALMLLWSKPWLDRFAAGPLEWAWRSLTFGKRQPFRRRSPSDQRSFAN</sequence>
<dbReference type="RefSeq" id="WP_136451761.1">
    <property type="nucleotide sequence ID" value="NZ_SSTI01000008.1"/>
</dbReference>
<proteinExistence type="predicted"/>
<comment type="caution">
    <text evidence="3">The sequence shown here is derived from an EMBL/GenBank/DDBJ whole genome shotgun (WGS) entry which is preliminary data.</text>
</comment>
<dbReference type="Pfam" id="PF04235">
    <property type="entry name" value="DUF418"/>
    <property type="match status" value="1"/>
</dbReference>
<accession>A0ABY2QGE5</accession>
<keyword evidence="1" id="KW-0812">Transmembrane</keyword>
<protein>
    <submittedName>
        <fullName evidence="3">DUF418 domain-containing protein</fullName>
    </submittedName>
</protein>
<evidence type="ECO:0000256" key="1">
    <source>
        <dbReference type="SAM" id="Phobius"/>
    </source>
</evidence>
<dbReference type="EMBL" id="SSTI01000008">
    <property type="protein sequence ID" value="THG39324.1"/>
    <property type="molecule type" value="Genomic_DNA"/>
</dbReference>
<keyword evidence="1" id="KW-0472">Membrane</keyword>
<feature type="transmembrane region" description="Helical" evidence="1">
    <location>
        <begin position="370"/>
        <end position="386"/>
    </location>
</feature>
<dbReference type="InterPro" id="IPR007349">
    <property type="entry name" value="DUF418"/>
</dbReference>
<feature type="domain" description="DUF418" evidence="2">
    <location>
        <begin position="248"/>
        <end position="410"/>
    </location>
</feature>
<dbReference type="PANTHER" id="PTHR30590:SF2">
    <property type="entry name" value="INNER MEMBRANE PROTEIN"/>
    <property type="match status" value="1"/>
</dbReference>
<feature type="transmembrane region" description="Helical" evidence="1">
    <location>
        <begin position="265"/>
        <end position="285"/>
    </location>
</feature>
<feature type="transmembrane region" description="Helical" evidence="1">
    <location>
        <begin position="344"/>
        <end position="364"/>
    </location>
</feature>
<dbReference type="Proteomes" id="UP000308038">
    <property type="component" value="Unassembled WGS sequence"/>
</dbReference>
<feature type="transmembrane region" description="Helical" evidence="1">
    <location>
        <begin position="142"/>
        <end position="162"/>
    </location>
</feature>
<feature type="transmembrane region" description="Helical" evidence="1">
    <location>
        <begin position="21"/>
        <end position="41"/>
    </location>
</feature>
<keyword evidence="4" id="KW-1185">Reference proteome</keyword>
<reference evidence="3 4" key="1">
    <citation type="submission" date="2019-04" db="EMBL/GenBank/DDBJ databases">
        <title>Microbes associate with the intestines of laboratory mice.</title>
        <authorList>
            <person name="Navarre W."/>
            <person name="Wong E."/>
            <person name="Huang K.C."/>
            <person name="Tropini C."/>
            <person name="Ng K."/>
            <person name="Yu B."/>
        </authorList>
    </citation>
    <scope>NUCLEOTIDE SEQUENCE [LARGE SCALE GENOMIC DNA]</scope>
    <source>
        <strain evidence="3 4">NM83_B4-11</strain>
    </source>
</reference>
<keyword evidence="1" id="KW-1133">Transmembrane helix</keyword>
<organism evidence="3 4">
    <name type="scientific">Sphingomonas olei</name>
    <dbReference type="NCBI Taxonomy" id="1886787"/>
    <lineage>
        <taxon>Bacteria</taxon>
        <taxon>Pseudomonadati</taxon>
        <taxon>Pseudomonadota</taxon>
        <taxon>Alphaproteobacteria</taxon>
        <taxon>Sphingomonadales</taxon>
        <taxon>Sphingomonadaceae</taxon>
        <taxon>Sphingomonas</taxon>
    </lineage>
</organism>
<feature type="transmembrane region" description="Helical" evidence="1">
    <location>
        <begin position="305"/>
        <end position="323"/>
    </location>
</feature>
<feature type="transmembrane region" description="Helical" evidence="1">
    <location>
        <begin position="107"/>
        <end position="136"/>
    </location>
</feature>
<evidence type="ECO:0000313" key="3">
    <source>
        <dbReference type="EMBL" id="THG39324.1"/>
    </source>
</evidence>
<gene>
    <name evidence="3" type="ORF">E5988_11550</name>
</gene>
<dbReference type="PANTHER" id="PTHR30590">
    <property type="entry name" value="INNER MEMBRANE PROTEIN"/>
    <property type="match status" value="1"/>
</dbReference>
<dbReference type="InterPro" id="IPR052529">
    <property type="entry name" value="Bact_Transport_Assoc"/>
</dbReference>
<evidence type="ECO:0000313" key="4">
    <source>
        <dbReference type="Proteomes" id="UP000308038"/>
    </source>
</evidence>
<evidence type="ECO:0000259" key="2">
    <source>
        <dbReference type="Pfam" id="PF04235"/>
    </source>
</evidence>